<dbReference type="GO" id="GO:0020037">
    <property type="term" value="F:heme binding"/>
    <property type="evidence" value="ECO:0007669"/>
    <property type="project" value="InterPro"/>
</dbReference>
<dbReference type="EMBL" id="JAAGMK010000413">
    <property type="protein sequence ID" value="NEB85487.1"/>
    <property type="molecule type" value="Genomic_DNA"/>
</dbReference>
<evidence type="ECO:0000256" key="2">
    <source>
        <dbReference type="ARBA" id="ARBA00022617"/>
    </source>
</evidence>
<protein>
    <submittedName>
        <fullName evidence="8">Cytochrome P450</fullName>
    </submittedName>
</protein>
<dbReference type="InterPro" id="IPR002397">
    <property type="entry name" value="Cyt_P450_B"/>
</dbReference>
<evidence type="ECO:0000256" key="1">
    <source>
        <dbReference type="ARBA" id="ARBA00010617"/>
    </source>
</evidence>
<dbReference type="GO" id="GO:0036199">
    <property type="term" value="F:cholest-4-en-3-one 26-monooxygenase activity"/>
    <property type="evidence" value="ECO:0007669"/>
    <property type="project" value="TreeGrafter"/>
</dbReference>
<dbReference type="PRINTS" id="PR00359">
    <property type="entry name" value="BP450"/>
</dbReference>
<sequence length="395" mass="44086">MTATGTPWTFHQDQFWMRGEEPPGRVVHDEAKGLWNIYGWDESLQALGDPETFSSDLSVLAPEGKRQIFPGNLTTMDPPDHTKLRKIVSGVFTRGMVAALEPRIKELTLELLAGTEPGSSFDLVEELAHPLPVIVIAELLGVPSSDRHLFREWVSKLLANNQSFSTGEDTPELRAQRALTFEQIENLSGYLREHVESRRVTPRDDLLGRLVEAEVDGQRLSTAEVVNFAFVLLVAGHITTTMLLGNTILCLDAHPQAMKTVREDRERIPSAIEESLRLFSPLASLRRVTTRATRIGDAEIAAMQVVMVWTAVASRDTRQFGDPHTFDIDRRANAHLAFGRGSHFCMGAPLARLEGRLALDILFDRYPGLRRDPDRDPVFMPGANVMGVEQLHLLT</sequence>
<dbReference type="AlphaFoldDB" id="A0A6G3SR35"/>
<evidence type="ECO:0000313" key="9">
    <source>
        <dbReference type="EMBL" id="NEC00552.1"/>
    </source>
</evidence>
<dbReference type="SUPFAM" id="SSF48264">
    <property type="entry name" value="Cytochrome P450"/>
    <property type="match status" value="1"/>
</dbReference>
<accession>A0A6G3SR35</accession>
<dbReference type="Pfam" id="PF00067">
    <property type="entry name" value="p450"/>
    <property type="match status" value="1"/>
</dbReference>
<dbReference type="PANTHER" id="PTHR46696:SF4">
    <property type="entry name" value="BIOTIN BIOSYNTHESIS CYTOCHROME P450"/>
    <property type="match status" value="1"/>
</dbReference>
<dbReference type="FunFam" id="1.10.630.10:FF:000018">
    <property type="entry name" value="Cytochrome P450 monooxygenase"/>
    <property type="match status" value="1"/>
</dbReference>
<proteinExistence type="inferred from homology"/>
<organism evidence="8">
    <name type="scientific">Streptomyces anulatus</name>
    <name type="common">Streptomyces chrysomallus</name>
    <dbReference type="NCBI Taxonomy" id="1892"/>
    <lineage>
        <taxon>Bacteria</taxon>
        <taxon>Bacillati</taxon>
        <taxon>Actinomycetota</taxon>
        <taxon>Actinomycetes</taxon>
        <taxon>Kitasatosporales</taxon>
        <taxon>Streptomycetaceae</taxon>
        <taxon>Streptomyces</taxon>
    </lineage>
</organism>
<keyword evidence="4 7" id="KW-0560">Oxidoreductase</keyword>
<evidence type="ECO:0000256" key="3">
    <source>
        <dbReference type="ARBA" id="ARBA00022723"/>
    </source>
</evidence>
<evidence type="ECO:0000256" key="4">
    <source>
        <dbReference type="ARBA" id="ARBA00023002"/>
    </source>
</evidence>
<evidence type="ECO:0000256" key="5">
    <source>
        <dbReference type="ARBA" id="ARBA00023004"/>
    </source>
</evidence>
<comment type="similarity">
    <text evidence="1 7">Belongs to the cytochrome P450 family.</text>
</comment>
<evidence type="ECO:0000256" key="6">
    <source>
        <dbReference type="ARBA" id="ARBA00023033"/>
    </source>
</evidence>
<dbReference type="GO" id="GO:0006707">
    <property type="term" value="P:cholesterol catabolic process"/>
    <property type="evidence" value="ECO:0007669"/>
    <property type="project" value="TreeGrafter"/>
</dbReference>
<reference evidence="8 10" key="1">
    <citation type="submission" date="2020-01" db="EMBL/GenBank/DDBJ databases">
        <title>Insect and environment-associated Actinomycetes.</title>
        <authorList>
            <person name="Currrie C."/>
            <person name="Chevrette M."/>
            <person name="Carlson C."/>
            <person name="Stubbendieck R."/>
            <person name="Wendt-Pienkowski E."/>
        </authorList>
    </citation>
    <scope>NUCLEOTIDE SEQUENCE</scope>
    <source>
        <strain evidence="8">SID505</strain>
        <strain evidence="9 10">SID7903</strain>
    </source>
</reference>
<keyword evidence="5 7" id="KW-0408">Iron</keyword>
<dbReference type="CDD" id="cd11032">
    <property type="entry name" value="P450_EryK-like"/>
    <property type="match status" value="1"/>
</dbReference>
<keyword evidence="2 7" id="KW-0349">Heme</keyword>
<dbReference type="Proteomes" id="UP000470951">
    <property type="component" value="Unassembled WGS sequence"/>
</dbReference>
<dbReference type="PROSITE" id="PS00086">
    <property type="entry name" value="CYTOCHROME_P450"/>
    <property type="match status" value="1"/>
</dbReference>
<dbReference type="InterPro" id="IPR001128">
    <property type="entry name" value="Cyt_P450"/>
</dbReference>
<name>A0A6G3SR35_STRAQ</name>
<evidence type="ECO:0000256" key="7">
    <source>
        <dbReference type="RuleBase" id="RU000461"/>
    </source>
</evidence>
<dbReference type="EMBL" id="JAAGMS010000238">
    <property type="protein sequence ID" value="NEC00552.1"/>
    <property type="molecule type" value="Genomic_DNA"/>
</dbReference>
<dbReference type="GO" id="GO:0008395">
    <property type="term" value="F:steroid hydroxylase activity"/>
    <property type="evidence" value="ECO:0007669"/>
    <property type="project" value="TreeGrafter"/>
</dbReference>
<dbReference type="RefSeq" id="WP_047179334.1">
    <property type="nucleotide sequence ID" value="NZ_CP086102.1"/>
</dbReference>
<comment type="caution">
    <text evidence="8">The sequence shown here is derived from an EMBL/GenBank/DDBJ whole genome shotgun (WGS) entry which is preliminary data.</text>
</comment>
<dbReference type="InterPro" id="IPR017972">
    <property type="entry name" value="Cyt_P450_CS"/>
</dbReference>
<evidence type="ECO:0000313" key="10">
    <source>
        <dbReference type="Proteomes" id="UP000470951"/>
    </source>
</evidence>
<dbReference type="GO" id="GO:0005506">
    <property type="term" value="F:iron ion binding"/>
    <property type="evidence" value="ECO:0007669"/>
    <property type="project" value="InterPro"/>
</dbReference>
<dbReference type="PANTHER" id="PTHR46696">
    <property type="entry name" value="P450, PUTATIVE (EUROFUNG)-RELATED"/>
    <property type="match status" value="1"/>
</dbReference>
<evidence type="ECO:0000313" key="8">
    <source>
        <dbReference type="EMBL" id="NEB85487.1"/>
    </source>
</evidence>
<keyword evidence="6 7" id="KW-0503">Monooxygenase</keyword>
<dbReference type="InterPro" id="IPR036396">
    <property type="entry name" value="Cyt_P450_sf"/>
</dbReference>
<dbReference type="Gene3D" id="1.10.630.10">
    <property type="entry name" value="Cytochrome P450"/>
    <property type="match status" value="1"/>
</dbReference>
<gene>
    <name evidence="8" type="ORF">G3I43_15045</name>
    <name evidence="9" type="ORF">G3I58_21600</name>
</gene>
<keyword evidence="3 7" id="KW-0479">Metal-binding</keyword>